<protein>
    <submittedName>
        <fullName evidence="2">Thiazole biosynthesis adenylyltransferase ThiF</fullName>
    </submittedName>
</protein>
<sequence>MNRSQSTEDISAAAKATPDRYSRQELFVPFGKEGQQKLSNSNVVVIGAGALGTGIAETLVRSGVGRLTIADRDYVEWSNLQRQQLYSEADAISRLPKAVAAKNRLRHINSEVNIDAHVMDVGAEELEEIIIGSDLIMDATDNFDTRLIINDIAQKNNKPWIYGGCVGSYGITYTILPGETPCLNCLLGEVPLGGDTCDTAGILPQAVQMVTANQTAEAFKLLTGNYDALRRKLLSFDMWRNEYTTIGVDLAKNPNCLSCGHQRTYPFLSAANTDRSDVLCGRDTVQIRPARRRELDLQETADRLRSLDQGKVEVNPFLVSFQLKETVRLVIFKDGRALVHGTKDISEARTIYHRYFG</sequence>
<dbReference type="PANTHER" id="PTHR10953:SF102">
    <property type="entry name" value="ADENYLYLTRANSFERASE AND SULFURTRANSFERASE MOCS3"/>
    <property type="match status" value="1"/>
</dbReference>
<dbReference type="NCBIfam" id="NF009123">
    <property type="entry name" value="PRK12475.1"/>
    <property type="match status" value="1"/>
</dbReference>
<dbReference type="Pfam" id="PF00899">
    <property type="entry name" value="ThiF"/>
    <property type="match status" value="1"/>
</dbReference>
<dbReference type="InterPro" id="IPR035985">
    <property type="entry name" value="Ubiquitin-activating_enz"/>
</dbReference>
<accession>A0ABW3Q068</accession>
<reference evidence="3" key="1">
    <citation type="journal article" date="2019" name="Int. J. Syst. Evol. Microbiol.">
        <title>The Global Catalogue of Microorganisms (GCM) 10K type strain sequencing project: providing services to taxonomists for standard genome sequencing and annotation.</title>
        <authorList>
            <consortium name="The Broad Institute Genomics Platform"/>
            <consortium name="The Broad Institute Genome Sequencing Center for Infectious Disease"/>
            <person name="Wu L."/>
            <person name="Ma J."/>
        </authorList>
    </citation>
    <scope>NUCLEOTIDE SEQUENCE [LARGE SCALE GENOMIC DNA]</scope>
    <source>
        <strain evidence="3">CCUG 53519</strain>
    </source>
</reference>
<dbReference type="Gene3D" id="3.40.50.720">
    <property type="entry name" value="NAD(P)-binding Rossmann-like Domain"/>
    <property type="match status" value="1"/>
</dbReference>
<dbReference type="PANTHER" id="PTHR10953">
    <property type="entry name" value="UBIQUITIN-ACTIVATING ENZYME E1"/>
    <property type="match status" value="1"/>
</dbReference>
<dbReference type="InterPro" id="IPR000594">
    <property type="entry name" value="ThiF_NAD_FAD-bd"/>
</dbReference>
<dbReference type="EMBL" id="JBHTKX010000001">
    <property type="protein sequence ID" value="MFD1127221.1"/>
    <property type="molecule type" value="Genomic_DNA"/>
</dbReference>
<evidence type="ECO:0000313" key="2">
    <source>
        <dbReference type="EMBL" id="MFD1127221.1"/>
    </source>
</evidence>
<feature type="domain" description="THIF-type NAD/FAD binding fold" evidence="1">
    <location>
        <begin position="21"/>
        <end position="257"/>
    </location>
</feature>
<dbReference type="SUPFAM" id="SSF69572">
    <property type="entry name" value="Activating enzymes of the ubiquitin-like proteins"/>
    <property type="match status" value="1"/>
</dbReference>
<keyword evidence="3" id="KW-1185">Reference proteome</keyword>
<dbReference type="CDD" id="cd00757">
    <property type="entry name" value="ThiF_MoeB_HesA_family"/>
    <property type="match status" value="1"/>
</dbReference>
<dbReference type="Proteomes" id="UP001597169">
    <property type="component" value="Unassembled WGS sequence"/>
</dbReference>
<keyword evidence="2" id="KW-0808">Transferase</keyword>
<evidence type="ECO:0000259" key="1">
    <source>
        <dbReference type="Pfam" id="PF00899"/>
    </source>
</evidence>
<gene>
    <name evidence="2" type="ORF">ACFQ3J_03420</name>
</gene>
<dbReference type="GO" id="GO:0016779">
    <property type="term" value="F:nucleotidyltransferase activity"/>
    <property type="evidence" value="ECO:0007669"/>
    <property type="project" value="UniProtKB-KW"/>
</dbReference>
<dbReference type="InterPro" id="IPR045886">
    <property type="entry name" value="ThiF/MoeB/HesA"/>
</dbReference>
<comment type="caution">
    <text evidence="2">The sequence shown here is derived from an EMBL/GenBank/DDBJ whole genome shotgun (WGS) entry which is preliminary data.</text>
</comment>
<name>A0ABW3Q068_9BACL</name>
<keyword evidence="2" id="KW-0548">Nucleotidyltransferase</keyword>
<proteinExistence type="predicted"/>
<evidence type="ECO:0000313" key="3">
    <source>
        <dbReference type="Proteomes" id="UP001597169"/>
    </source>
</evidence>
<dbReference type="RefSeq" id="WP_251581166.1">
    <property type="nucleotide sequence ID" value="NZ_JBHTKX010000001.1"/>
</dbReference>
<organism evidence="2 3">
    <name type="scientific">Paenibacillus provencensis</name>
    <dbReference type="NCBI Taxonomy" id="441151"/>
    <lineage>
        <taxon>Bacteria</taxon>
        <taxon>Bacillati</taxon>
        <taxon>Bacillota</taxon>
        <taxon>Bacilli</taxon>
        <taxon>Bacillales</taxon>
        <taxon>Paenibacillaceae</taxon>
        <taxon>Paenibacillus</taxon>
    </lineage>
</organism>